<proteinExistence type="predicted"/>
<name>A0A9Q0P200_SALPP</name>
<dbReference type="Proteomes" id="UP001151532">
    <property type="component" value="Chromosome 14"/>
</dbReference>
<evidence type="ECO:0000313" key="1">
    <source>
        <dbReference type="EMBL" id="KAJ6680128.1"/>
    </source>
</evidence>
<comment type="caution">
    <text evidence="1">The sequence shown here is derived from an EMBL/GenBank/DDBJ whole genome shotgun (WGS) entry which is preliminary data.</text>
</comment>
<evidence type="ECO:0000313" key="2">
    <source>
        <dbReference type="Proteomes" id="UP001151532"/>
    </source>
</evidence>
<keyword evidence="2" id="KW-1185">Reference proteome</keyword>
<sequence length="113" mass="12297">MGAHRRHARQSLVLLGQSKESKTISAAGSSRFTTSASMAPLASTTFHPTTSPRLASPFDSFDPCLLDAFRAIVWSRCEFCESFILDHLACGRKVSEYFVGGTSNLPRTSLSLI</sequence>
<protein>
    <submittedName>
        <fullName evidence="1">Uncharacterized protein</fullName>
    </submittedName>
</protein>
<organism evidence="1 2">
    <name type="scientific">Salix purpurea</name>
    <name type="common">Purple osier willow</name>
    <dbReference type="NCBI Taxonomy" id="77065"/>
    <lineage>
        <taxon>Eukaryota</taxon>
        <taxon>Viridiplantae</taxon>
        <taxon>Streptophyta</taxon>
        <taxon>Embryophyta</taxon>
        <taxon>Tracheophyta</taxon>
        <taxon>Spermatophyta</taxon>
        <taxon>Magnoliopsida</taxon>
        <taxon>eudicotyledons</taxon>
        <taxon>Gunneridae</taxon>
        <taxon>Pentapetalae</taxon>
        <taxon>rosids</taxon>
        <taxon>fabids</taxon>
        <taxon>Malpighiales</taxon>
        <taxon>Salicaceae</taxon>
        <taxon>Saliceae</taxon>
        <taxon>Salix</taxon>
    </lineage>
</organism>
<gene>
    <name evidence="1" type="ORF">OIU79_019775</name>
</gene>
<accession>A0A9Q0P200</accession>
<dbReference type="EMBL" id="JAPFFK010000020">
    <property type="protein sequence ID" value="KAJ6680128.1"/>
    <property type="molecule type" value="Genomic_DNA"/>
</dbReference>
<reference evidence="1" key="2">
    <citation type="journal article" date="2023" name="Int. J. Mol. Sci.">
        <title>De Novo Assembly and Annotation of 11 Diverse Shrub Willow (Salix) Genomes Reveals Novel Gene Organization in Sex-Linked Regions.</title>
        <authorList>
            <person name="Hyden B."/>
            <person name="Feng K."/>
            <person name="Yates T.B."/>
            <person name="Jawdy S."/>
            <person name="Cereghino C."/>
            <person name="Smart L.B."/>
            <person name="Muchero W."/>
        </authorList>
    </citation>
    <scope>NUCLEOTIDE SEQUENCE</scope>
    <source>
        <tissue evidence="1">Shoot tip</tissue>
    </source>
</reference>
<reference evidence="1" key="1">
    <citation type="submission" date="2022-11" db="EMBL/GenBank/DDBJ databases">
        <authorList>
            <person name="Hyden B.L."/>
            <person name="Feng K."/>
            <person name="Yates T."/>
            <person name="Jawdy S."/>
            <person name="Smart L.B."/>
            <person name="Muchero W."/>
        </authorList>
    </citation>
    <scope>NUCLEOTIDE SEQUENCE</scope>
    <source>
        <tissue evidence="1">Shoot tip</tissue>
    </source>
</reference>
<dbReference type="AlphaFoldDB" id="A0A9Q0P200"/>